<evidence type="ECO:0000259" key="12">
    <source>
        <dbReference type="PROSITE" id="PS52004"/>
    </source>
</evidence>
<dbReference type="InterPro" id="IPR009081">
    <property type="entry name" value="PP-bd_ACP"/>
</dbReference>
<dbReference type="InterPro" id="IPR050091">
    <property type="entry name" value="PKS_NRPS_Biosynth_Enz"/>
</dbReference>
<dbReference type="Pfam" id="PF00550">
    <property type="entry name" value="PP-binding"/>
    <property type="match status" value="1"/>
</dbReference>
<dbReference type="InterPro" id="IPR036291">
    <property type="entry name" value="NAD(P)-bd_dom_sf"/>
</dbReference>
<dbReference type="InterPro" id="IPR020807">
    <property type="entry name" value="PKS_DH"/>
</dbReference>
<dbReference type="InterPro" id="IPR032821">
    <property type="entry name" value="PKS_assoc"/>
</dbReference>
<keyword evidence="3" id="KW-0596">Phosphopantetheine</keyword>
<feature type="region of interest" description="Disordered" evidence="10">
    <location>
        <begin position="465"/>
        <end position="497"/>
    </location>
</feature>
<dbReference type="InterPro" id="IPR001227">
    <property type="entry name" value="Ac_transferase_dom_sf"/>
</dbReference>
<dbReference type="CDD" id="cd08956">
    <property type="entry name" value="KR_3_FAS_SDR_x"/>
    <property type="match status" value="1"/>
</dbReference>
<feature type="compositionally biased region" description="Low complexity" evidence="10">
    <location>
        <begin position="469"/>
        <end position="488"/>
    </location>
</feature>
<dbReference type="InterPro" id="IPR016035">
    <property type="entry name" value="Acyl_Trfase/lysoPLipase"/>
</dbReference>
<dbReference type="InterPro" id="IPR049900">
    <property type="entry name" value="PKS_mFAS_DH"/>
</dbReference>
<dbReference type="RefSeq" id="WP_253773171.1">
    <property type="nucleotide sequence ID" value="NZ_BAAAVE010000007.1"/>
</dbReference>
<dbReference type="InterPro" id="IPR020841">
    <property type="entry name" value="PKS_Beta-ketoAc_synthase_dom"/>
</dbReference>
<dbReference type="GO" id="GO:0016740">
    <property type="term" value="F:transferase activity"/>
    <property type="evidence" value="ECO:0007669"/>
    <property type="project" value="UniProtKB-KW"/>
</dbReference>
<dbReference type="InterPro" id="IPR049552">
    <property type="entry name" value="PKS_DH_N"/>
</dbReference>
<evidence type="ECO:0000256" key="5">
    <source>
        <dbReference type="ARBA" id="ARBA00022679"/>
    </source>
</evidence>
<dbReference type="SUPFAM" id="SSF47336">
    <property type="entry name" value="ACP-like"/>
    <property type="match status" value="1"/>
</dbReference>
<dbReference type="SUPFAM" id="SSF51735">
    <property type="entry name" value="NAD(P)-binding Rossmann-fold domains"/>
    <property type="match status" value="2"/>
</dbReference>
<name>A0ABT1K4P5_9ACTN</name>
<dbReference type="Proteomes" id="UP001320766">
    <property type="component" value="Unassembled WGS sequence"/>
</dbReference>
<dbReference type="SMART" id="SM01294">
    <property type="entry name" value="PKS_PP_betabranch"/>
    <property type="match status" value="1"/>
</dbReference>
<dbReference type="PROSITE" id="PS00606">
    <property type="entry name" value="KS3_1"/>
    <property type="match status" value="1"/>
</dbReference>
<feature type="domain" description="PKS/mFAS DH" evidence="13">
    <location>
        <begin position="969"/>
        <end position="1241"/>
    </location>
</feature>
<dbReference type="EMBL" id="JAMZEC010000001">
    <property type="protein sequence ID" value="MCP2348989.1"/>
    <property type="molecule type" value="Genomic_DNA"/>
</dbReference>
<dbReference type="Pfam" id="PF14765">
    <property type="entry name" value="PS-DH"/>
    <property type="match status" value="1"/>
</dbReference>
<dbReference type="Gene3D" id="3.40.366.10">
    <property type="entry name" value="Malonyl-Coenzyme A Acyl Carrier Protein, domain 2"/>
    <property type="match status" value="1"/>
</dbReference>
<keyword evidence="15" id="KW-1185">Reference proteome</keyword>
<dbReference type="PROSITE" id="PS52004">
    <property type="entry name" value="KS3_2"/>
    <property type="match status" value="1"/>
</dbReference>
<dbReference type="SMART" id="SM00822">
    <property type="entry name" value="PKS_KR"/>
    <property type="match status" value="1"/>
</dbReference>
<feature type="domain" description="Ketosynthase family 3 (KS3)" evidence="12">
    <location>
        <begin position="33"/>
        <end position="460"/>
    </location>
</feature>
<comment type="pathway">
    <text evidence="2">Antibiotic biosynthesis.</text>
</comment>
<dbReference type="InterPro" id="IPR016036">
    <property type="entry name" value="Malonyl_transacylase_ACP-bd"/>
</dbReference>
<dbReference type="Gene3D" id="3.10.129.110">
    <property type="entry name" value="Polyketide synthase dehydratase"/>
    <property type="match status" value="1"/>
</dbReference>
<dbReference type="PROSITE" id="PS50075">
    <property type="entry name" value="CARRIER"/>
    <property type="match status" value="1"/>
</dbReference>
<evidence type="ECO:0000256" key="10">
    <source>
        <dbReference type="SAM" id="MobiDB-lite"/>
    </source>
</evidence>
<dbReference type="InterPro" id="IPR057326">
    <property type="entry name" value="KR_dom"/>
</dbReference>
<evidence type="ECO:0000259" key="13">
    <source>
        <dbReference type="PROSITE" id="PS52019"/>
    </source>
</evidence>
<evidence type="ECO:0000256" key="9">
    <source>
        <dbReference type="PROSITE-ProRule" id="PRU01363"/>
    </source>
</evidence>
<dbReference type="Gene3D" id="3.40.50.720">
    <property type="entry name" value="NAD(P)-binding Rossmann-like Domain"/>
    <property type="match status" value="1"/>
</dbReference>
<evidence type="ECO:0000313" key="14">
    <source>
        <dbReference type="EMBL" id="MCP2348989.1"/>
    </source>
</evidence>
<dbReference type="InterPro" id="IPR049551">
    <property type="entry name" value="PKS_DH_C"/>
</dbReference>
<dbReference type="PANTHER" id="PTHR43775">
    <property type="entry name" value="FATTY ACID SYNTHASE"/>
    <property type="match status" value="1"/>
</dbReference>
<evidence type="ECO:0000256" key="6">
    <source>
        <dbReference type="ARBA" id="ARBA00023194"/>
    </source>
</evidence>
<dbReference type="SUPFAM" id="SSF55048">
    <property type="entry name" value="Probable ACP-binding domain of malonyl-CoA ACP transacylase"/>
    <property type="match status" value="1"/>
</dbReference>
<dbReference type="InterPro" id="IPR016039">
    <property type="entry name" value="Thiolase-like"/>
</dbReference>
<feature type="active site" description="Proton acceptor; for dehydratase activity" evidence="9">
    <location>
        <position position="1001"/>
    </location>
</feature>
<dbReference type="PANTHER" id="PTHR43775:SF51">
    <property type="entry name" value="INACTIVE PHENOLPHTHIOCEROL SYNTHESIS POLYKETIDE SYNTHASE TYPE I PKS1-RELATED"/>
    <property type="match status" value="1"/>
</dbReference>
<dbReference type="SMART" id="SM00827">
    <property type="entry name" value="PKS_AT"/>
    <property type="match status" value="1"/>
</dbReference>
<dbReference type="Pfam" id="PF08990">
    <property type="entry name" value="Docking"/>
    <property type="match status" value="1"/>
</dbReference>
<keyword evidence="8" id="KW-0012">Acyltransferase</keyword>
<dbReference type="Gene3D" id="3.40.47.10">
    <property type="match status" value="1"/>
</dbReference>
<evidence type="ECO:0000259" key="11">
    <source>
        <dbReference type="PROSITE" id="PS50075"/>
    </source>
</evidence>
<feature type="region of interest" description="C-terminal hotdog fold" evidence="9">
    <location>
        <begin position="1107"/>
        <end position="1241"/>
    </location>
</feature>
<keyword evidence="6" id="KW-0045">Antibiotic biosynthesis</keyword>
<dbReference type="CDD" id="cd00833">
    <property type="entry name" value="PKS"/>
    <property type="match status" value="1"/>
</dbReference>
<dbReference type="InterPro" id="IPR018201">
    <property type="entry name" value="Ketoacyl_synth_AS"/>
</dbReference>
<evidence type="ECO:0000256" key="1">
    <source>
        <dbReference type="ARBA" id="ARBA00001957"/>
    </source>
</evidence>
<feature type="domain" description="Carrier" evidence="11">
    <location>
        <begin position="1659"/>
        <end position="1734"/>
    </location>
</feature>
<organism evidence="14 15">
    <name type="scientific">Nonomuraea roseoviolacea subsp. carminata</name>
    <dbReference type="NCBI Taxonomy" id="160689"/>
    <lineage>
        <taxon>Bacteria</taxon>
        <taxon>Bacillati</taxon>
        <taxon>Actinomycetota</taxon>
        <taxon>Actinomycetes</taxon>
        <taxon>Streptosporangiales</taxon>
        <taxon>Streptosporangiaceae</taxon>
        <taxon>Nonomuraea</taxon>
    </lineage>
</organism>
<dbReference type="InterPro" id="IPR015083">
    <property type="entry name" value="NorB/c/GfsB-D-like_docking"/>
</dbReference>
<dbReference type="SMART" id="SM00823">
    <property type="entry name" value="PKS_PP"/>
    <property type="match status" value="1"/>
</dbReference>
<dbReference type="InterPro" id="IPR013968">
    <property type="entry name" value="PKS_KR"/>
</dbReference>
<dbReference type="SUPFAM" id="SSF53901">
    <property type="entry name" value="Thiolase-like"/>
    <property type="match status" value="1"/>
</dbReference>
<dbReference type="InterPro" id="IPR042104">
    <property type="entry name" value="PKS_dehydratase_sf"/>
</dbReference>
<dbReference type="Gene3D" id="1.10.1200.10">
    <property type="entry name" value="ACP-like"/>
    <property type="match status" value="1"/>
</dbReference>
<keyword evidence="5 14" id="KW-0808">Transferase</keyword>
<dbReference type="InterPro" id="IPR006162">
    <property type="entry name" value="Ppantetheine_attach_site"/>
</dbReference>
<reference evidence="14 15" key="1">
    <citation type="submission" date="2022-06" db="EMBL/GenBank/DDBJ databases">
        <title>Sequencing the genomes of 1000 actinobacteria strains.</title>
        <authorList>
            <person name="Klenk H.-P."/>
        </authorList>
    </citation>
    <scope>NUCLEOTIDE SEQUENCE [LARGE SCALE GENOMIC DNA]</scope>
    <source>
        <strain evidence="14 15">DSM 44170</strain>
    </source>
</reference>
<dbReference type="Pfam" id="PF00698">
    <property type="entry name" value="Acyl_transf_1"/>
    <property type="match status" value="1"/>
</dbReference>
<evidence type="ECO:0000256" key="2">
    <source>
        <dbReference type="ARBA" id="ARBA00004792"/>
    </source>
</evidence>
<dbReference type="InterPro" id="IPR036736">
    <property type="entry name" value="ACP-like_sf"/>
</dbReference>
<gene>
    <name evidence="14" type="ORF">HD595_005111</name>
</gene>
<dbReference type="Pfam" id="PF08659">
    <property type="entry name" value="KR"/>
    <property type="match status" value="1"/>
</dbReference>
<dbReference type="InterPro" id="IPR014031">
    <property type="entry name" value="Ketoacyl_synth_C"/>
</dbReference>
<dbReference type="InterPro" id="IPR020806">
    <property type="entry name" value="PKS_PP-bd"/>
</dbReference>
<dbReference type="SMART" id="SM00826">
    <property type="entry name" value="PKS_DH"/>
    <property type="match status" value="1"/>
</dbReference>
<dbReference type="SUPFAM" id="SSF52151">
    <property type="entry name" value="FabD/lysophospholipase-like"/>
    <property type="match status" value="1"/>
</dbReference>
<dbReference type="SMART" id="SM00825">
    <property type="entry name" value="PKS_KS"/>
    <property type="match status" value="1"/>
</dbReference>
<accession>A0ABT1K4P5</accession>
<evidence type="ECO:0000313" key="15">
    <source>
        <dbReference type="Proteomes" id="UP001320766"/>
    </source>
</evidence>
<evidence type="ECO:0000256" key="8">
    <source>
        <dbReference type="ARBA" id="ARBA00023315"/>
    </source>
</evidence>
<dbReference type="PROSITE" id="PS52019">
    <property type="entry name" value="PKS_MFAS_DH"/>
    <property type="match status" value="1"/>
</dbReference>
<evidence type="ECO:0000256" key="7">
    <source>
        <dbReference type="ARBA" id="ARBA00023268"/>
    </source>
</evidence>
<dbReference type="InterPro" id="IPR014043">
    <property type="entry name" value="Acyl_transferase_dom"/>
</dbReference>
<feature type="active site" description="Proton donor; for dehydratase activity" evidence="9">
    <location>
        <position position="1166"/>
    </location>
</feature>
<dbReference type="Pfam" id="PF00109">
    <property type="entry name" value="ketoacyl-synt"/>
    <property type="match status" value="1"/>
</dbReference>
<dbReference type="Pfam" id="PF21089">
    <property type="entry name" value="PKS_DH_N"/>
    <property type="match status" value="1"/>
</dbReference>
<dbReference type="Gene3D" id="3.30.70.3290">
    <property type="match status" value="1"/>
</dbReference>
<keyword evidence="7" id="KW-0511">Multifunctional enzyme</keyword>
<dbReference type="Pfam" id="PF02801">
    <property type="entry name" value="Ketoacyl-synt_C"/>
    <property type="match status" value="1"/>
</dbReference>
<sequence length="1814" mass="188992">MASEDKLRAYLKRVTVELAETRRRLAEDVGRRHEPVAIVGMACRYPGGVTGPDDLWELVASGGDAISEFPADRGWDTDLYDPDPAALGKTYTRHGGFLEGAADFDAAFFGMSPRAALGTDPQHRLFLESCWEALEHAGIDPTTLRGSRTGVYAGNMYNDYSSRFVHGSIPGSVEGTLLSSSTPSVMSGRVSYTLGLEGPSLTVDTACSSSLVALHLAVRALRQEECGLALAGGVTLLVSPDAFVEFCRQGALSPDGRCKSFSSTADGAAWSEGVGVLVLERLSDARRNGHRVLALIRGSAVNQDGASNGMTAPSGPAQERVIEQALADARIGADEVDVVEAHGTGTTLGDPIEAQALLATYGRAHDGDRPLWLGSVKSNIGHTQAAAGVAGVIKMVKALEHGALPPTLHVQEPTPHADWDSGGIRLLTSGRAWARGERPRRAAVSSFGISGTNAHAIIEEYVPEPAPAPASTAEPTPASEPASPAETTQGSQSASGTPLVWPVSAYSAAALRGQAARLHAHLTTTRGPAHPGEDGTRDTPAAPDAADVAHSLATTRARFPHRAVVLGRDSGDLAAALGAYARQEPAPTVIEGVAPEHARAAFLFTGQGGQRPGMGKELAGISPVFAAALEEAWAALDPYLDRPLREVMWAAPGTPEAALLDETVYTQPALFAFEVAAFRLLESLGLAPSAVAGHSVGEFAAAHAAGLWSLADAARLIAARGRLMQQVTTPGAMVAVAAGEDEIRPSLAGLEHLVSVAAVNGPGSVVLSGDADACLAVAGRWQELGRRTRRLPVSHAFHSPLMEPVLDAFAAELAAVRFGEPRLAYATGLTGLADTRWTSPGYWLEQIRLPVMFQNLVRSLEDEGIGVLVEVGPKAVLSGLAHDCVTRDDAVIVPLHRRDASEPDALAACLARAWVAGLPVDWPALFRRGTRTDLPTYAFDKRRYWLSPPARAAALSEALPSAGLAEAGHPLLGAVVDLAEDGPTVLTGRLSVAGAPWLADHRVAGTVVLPGAAMADMILEAGARTGCELVEELMFEAPLVLPERGGVAVQVVVERPDASGARPVRLHSRPADDPEAGWTRHLSGAIGVAAAEPGSASWAAVWPPAGAVPVEVEGGYERLAERGYEYGASFQGLRGLWRRGDELFAEVTAPEGVEVAGYGIHPALFDAMFHPLVVAAPEGELRLPFELRGARLYAAGATDLRVRLRAIGSDGCEVEAADASARPVFSLGSLRVRPVPPGALAGPSAVSVSYGVEWVEAPAGGVAGVVPSVVWCVSEGSDVPSAVRALTGRVLEAVAGQGAEPVVFATRPGDVAAGAVWGLVRSAQSEQPGRFVLAEVEEGFSDWARVVAVGEPQVRVAGDKVLVPRLARRGQETAPEAERVSGAVLVTGGTGGLGALVARRLVERHGVRELVLVSRRGPDAPGAGELVAELSGLGASVRVAACDVADRAALRELLDGIPSLAGVVHTAGVLDDSVVEGLTPERMHTVLAPKADAAWHLHELSGDVSLFVLFSSLAGVLGNAGQGNYAAANAFLDALAEHRRGLGLPAVSIAWGLWDTGGTGMGGTLEAADVARLARAGIAPLTPDQGLQAFDRAVAGAEPLVVAARWDNAGLRARAEAGELPSVLRGLTRTPRRAAGERGDGVAGLVSRLAVLTKDEGLRLLTDRVRSHVAAVLAHGSADHIEADRAFNRLGFDSLTAVELRNRLNADTGLRLPATLVFDHPTVNSLAEHLFRTLVPQAPSPEDTLRTALEHVGSMLAGAKEDADAVRSKLVAVLQSSLARFGAEPEGSGRPDTVVGKIDSASDEEIFALIDNEL</sequence>
<dbReference type="InterPro" id="IPR014030">
    <property type="entry name" value="Ketoacyl_synth_N"/>
</dbReference>
<evidence type="ECO:0000256" key="3">
    <source>
        <dbReference type="ARBA" id="ARBA00022450"/>
    </source>
</evidence>
<comment type="caution">
    <text evidence="14">The sequence shown here is derived from an EMBL/GenBank/DDBJ whole genome shotgun (WGS) entry which is preliminary data.</text>
</comment>
<dbReference type="Pfam" id="PF16197">
    <property type="entry name" value="KAsynt_C_assoc"/>
    <property type="match status" value="1"/>
</dbReference>
<proteinExistence type="predicted"/>
<dbReference type="PROSITE" id="PS00012">
    <property type="entry name" value="PHOSPHOPANTETHEINE"/>
    <property type="match status" value="1"/>
</dbReference>
<comment type="cofactor">
    <cofactor evidence="1">
        <name>pantetheine 4'-phosphate</name>
        <dbReference type="ChEBI" id="CHEBI:47942"/>
    </cofactor>
</comment>
<evidence type="ECO:0000256" key="4">
    <source>
        <dbReference type="ARBA" id="ARBA00022553"/>
    </source>
</evidence>
<keyword evidence="4" id="KW-0597">Phosphoprotein</keyword>
<feature type="region of interest" description="Disordered" evidence="10">
    <location>
        <begin position="524"/>
        <end position="544"/>
    </location>
</feature>
<feature type="region of interest" description="N-terminal hotdog fold" evidence="9">
    <location>
        <begin position="969"/>
        <end position="1093"/>
    </location>
</feature>
<protein>
    <submittedName>
        <fullName evidence="14">Acyl transferase domain-containing protein/acyl carrier protein</fullName>
    </submittedName>
</protein>